<dbReference type="GO" id="GO:0030674">
    <property type="term" value="F:protein-macromolecule adaptor activity"/>
    <property type="evidence" value="ECO:0007669"/>
    <property type="project" value="TreeGrafter"/>
</dbReference>
<gene>
    <name evidence="15" type="primary">LOC109484009</name>
</gene>
<dbReference type="KEGG" id="bbel:109484009"/>
<keyword evidence="8" id="KW-0756">Sterol biosynthesis</keyword>
<evidence type="ECO:0000256" key="13">
    <source>
        <dbReference type="SAM" id="Phobius"/>
    </source>
</evidence>
<keyword evidence="14" id="KW-1185">Reference proteome</keyword>
<proteinExistence type="inferred from homology"/>
<evidence type="ECO:0000256" key="5">
    <source>
        <dbReference type="ARBA" id="ARBA00022824"/>
    </source>
</evidence>
<evidence type="ECO:0000256" key="7">
    <source>
        <dbReference type="ARBA" id="ARBA00022989"/>
    </source>
</evidence>
<evidence type="ECO:0000256" key="8">
    <source>
        <dbReference type="ARBA" id="ARBA00023011"/>
    </source>
</evidence>
<evidence type="ECO:0000256" key="6">
    <source>
        <dbReference type="ARBA" id="ARBA00022955"/>
    </source>
</evidence>
<keyword evidence="6" id="KW-0752">Steroid biosynthesis</keyword>
<dbReference type="InterPro" id="IPR005352">
    <property type="entry name" value="Erg28"/>
</dbReference>
<feature type="transmembrane region" description="Helical" evidence="13">
    <location>
        <begin position="47"/>
        <end position="66"/>
    </location>
</feature>
<protein>
    <submittedName>
        <fullName evidence="15">Probable ergosterol biosynthetic protein 28</fullName>
    </submittedName>
</protein>
<evidence type="ECO:0000256" key="4">
    <source>
        <dbReference type="ARBA" id="ARBA00022692"/>
    </source>
</evidence>
<sequence>MLATLRGWLAVVAVMAFGNTLQCFRNHDFLAERLYTGTPELVNGLQARLFGMWTLLAAVVRLYCALDITNKSLYYITMSSFVLALGHFLLETFVYQTAALDIGVITPIIVSGVSLVLMVVGLWYLEPAGSDQRYQDRDVDTKLLLEQEMLRARKKRT</sequence>
<dbReference type="GO" id="GO:0016126">
    <property type="term" value="P:sterol biosynthetic process"/>
    <property type="evidence" value="ECO:0007669"/>
    <property type="project" value="UniProtKB-KW"/>
</dbReference>
<organism evidence="14 15">
    <name type="scientific">Branchiostoma belcheri</name>
    <name type="common">Amphioxus</name>
    <dbReference type="NCBI Taxonomy" id="7741"/>
    <lineage>
        <taxon>Eukaryota</taxon>
        <taxon>Metazoa</taxon>
        <taxon>Chordata</taxon>
        <taxon>Cephalochordata</taxon>
        <taxon>Leptocardii</taxon>
        <taxon>Amphioxiformes</taxon>
        <taxon>Branchiostomatidae</taxon>
        <taxon>Branchiostoma</taxon>
    </lineage>
</organism>
<evidence type="ECO:0000313" key="15">
    <source>
        <dbReference type="RefSeq" id="XP_019642724.1"/>
    </source>
</evidence>
<dbReference type="AlphaFoldDB" id="A0A6P5A941"/>
<feature type="transmembrane region" description="Helical" evidence="13">
    <location>
        <begin position="73"/>
        <end position="90"/>
    </location>
</feature>
<accession>A0A6P5A941</accession>
<evidence type="ECO:0000256" key="2">
    <source>
        <dbReference type="ARBA" id="ARBA00005377"/>
    </source>
</evidence>
<dbReference type="PANTHER" id="PTHR15451">
    <property type="entry name" value="ERGOSTEROL BIOSYNTHETIC PROTEIN 28-RELATED"/>
    <property type="match status" value="1"/>
</dbReference>
<keyword evidence="12" id="KW-0753">Steroid metabolism</keyword>
<keyword evidence="3" id="KW-0444">Lipid biosynthesis</keyword>
<evidence type="ECO:0000256" key="3">
    <source>
        <dbReference type="ARBA" id="ARBA00022516"/>
    </source>
</evidence>
<evidence type="ECO:0000313" key="14">
    <source>
        <dbReference type="Proteomes" id="UP000515135"/>
    </source>
</evidence>
<feature type="transmembrane region" description="Helical" evidence="13">
    <location>
        <begin position="102"/>
        <end position="125"/>
    </location>
</feature>
<keyword evidence="4 13" id="KW-0812">Transmembrane</keyword>
<dbReference type="Pfam" id="PF03694">
    <property type="entry name" value="Erg28"/>
    <property type="match status" value="1"/>
</dbReference>
<comment type="similarity">
    <text evidence="2">Belongs to the ERG28 family.</text>
</comment>
<name>A0A6P5A941_BRABE</name>
<keyword evidence="9" id="KW-0443">Lipid metabolism</keyword>
<evidence type="ECO:0000256" key="12">
    <source>
        <dbReference type="ARBA" id="ARBA00023221"/>
    </source>
</evidence>
<evidence type="ECO:0000256" key="10">
    <source>
        <dbReference type="ARBA" id="ARBA00023136"/>
    </source>
</evidence>
<keyword evidence="11" id="KW-1207">Sterol metabolism</keyword>
<dbReference type="OrthoDB" id="6485510at2759"/>
<dbReference type="PANTHER" id="PTHR15451:SF19">
    <property type="entry name" value="ERGOSTEROL BIOSYNTHETIC PROTEIN 28 HOMOLOG"/>
    <property type="match status" value="1"/>
</dbReference>
<keyword evidence="5" id="KW-0256">Endoplasmic reticulum</keyword>
<dbReference type="Proteomes" id="UP000515135">
    <property type="component" value="Unplaced"/>
</dbReference>
<keyword evidence="10 13" id="KW-0472">Membrane</keyword>
<reference evidence="15" key="1">
    <citation type="submission" date="2025-08" db="UniProtKB">
        <authorList>
            <consortium name="RefSeq"/>
        </authorList>
    </citation>
    <scope>IDENTIFICATION</scope>
    <source>
        <tissue evidence="15">Gonad</tissue>
    </source>
</reference>
<dbReference type="GeneID" id="109484009"/>
<evidence type="ECO:0000256" key="1">
    <source>
        <dbReference type="ARBA" id="ARBA00004477"/>
    </source>
</evidence>
<dbReference type="GO" id="GO:0005789">
    <property type="term" value="C:endoplasmic reticulum membrane"/>
    <property type="evidence" value="ECO:0007669"/>
    <property type="project" value="UniProtKB-SubCell"/>
</dbReference>
<evidence type="ECO:0000256" key="9">
    <source>
        <dbReference type="ARBA" id="ARBA00023098"/>
    </source>
</evidence>
<comment type="subcellular location">
    <subcellularLocation>
        <location evidence="1">Endoplasmic reticulum membrane</location>
        <topology evidence="1">Multi-pass membrane protein</topology>
    </subcellularLocation>
</comment>
<evidence type="ECO:0000256" key="11">
    <source>
        <dbReference type="ARBA" id="ARBA00023166"/>
    </source>
</evidence>
<dbReference type="RefSeq" id="XP_019642724.1">
    <property type="nucleotide sequence ID" value="XM_019787165.1"/>
</dbReference>
<keyword evidence="7 13" id="KW-1133">Transmembrane helix</keyword>